<dbReference type="GO" id="GO:0046872">
    <property type="term" value="F:metal ion binding"/>
    <property type="evidence" value="ECO:0007669"/>
    <property type="project" value="UniProtKB-KW"/>
</dbReference>
<evidence type="ECO:0000256" key="4">
    <source>
        <dbReference type="ARBA" id="ARBA00022837"/>
    </source>
</evidence>
<evidence type="ECO:0000313" key="7">
    <source>
        <dbReference type="EMBL" id="QDV25389.1"/>
    </source>
</evidence>
<dbReference type="PROSITE" id="PS00149">
    <property type="entry name" value="SULFATASE_2"/>
    <property type="match status" value="1"/>
</dbReference>
<evidence type="ECO:0000256" key="2">
    <source>
        <dbReference type="ARBA" id="ARBA00022723"/>
    </source>
</evidence>
<dbReference type="GO" id="GO:0047753">
    <property type="term" value="F:choline-sulfatase activity"/>
    <property type="evidence" value="ECO:0007669"/>
    <property type="project" value="UniProtKB-EC"/>
</dbReference>
<evidence type="ECO:0000313" key="8">
    <source>
        <dbReference type="Proteomes" id="UP000318017"/>
    </source>
</evidence>
<dbReference type="AlphaFoldDB" id="A0A518G9Z3"/>
<name>A0A518G9Z3_9BACT</name>
<reference evidence="7 8" key="1">
    <citation type="submission" date="2019-02" db="EMBL/GenBank/DDBJ databases">
        <title>Deep-cultivation of Planctomycetes and their phenomic and genomic characterization uncovers novel biology.</title>
        <authorList>
            <person name="Wiegand S."/>
            <person name="Jogler M."/>
            <person name="Boedeker C."/>
            <person name="Pinto D."/>
            <person name="Vollmers J."/>
            <person name="Rivas-Marin E."/>
            <person name="Kohn T."/>
            <person name="Peeters S.H."/>
            <person name="Heuer A."/>
            <person name="Rast P."/>
            <person name="Oberbeckmann S."/>
            <person name="Bunk B."/>
            <person name="Jeske O."/>
            <person name="Meyerdierks A."/>
            <person name="Storesund J.E."/>
            <person name="Kallscheuer N."/>
            <person name="Luecker S."/>
            <person name="Lage O.M."/>
            <person name="Pohl T."/>
            <person name="Merkel B.J."/>
            <person name="Hornburger P."/>
            <person name="Mueller R.-W."/>
            <person name="Bruemmer F."/>
            <person name="Labrenz M."/>
            <person name="Spormann A.M."/>
            <person name="Op den Camp H."/>
            <person name="Overmann J."/>
            <person name="Amann R."/>
            <person name="Jetten M.S.M."/>
            <person name="Mascher T."/>
            <person name="Medema M.H."/>
            <person name="Devos D.P."/>
            <person name="Kaster A.-K."/>
            <person name="Ovreas L."/>
            <person name="Rohde M."/>
            <person name="Galperin M.Y."/>
            <person name="Jogler C."/>
        </authorList>
    </citation>
    <scope>NUCLEOTIDE SEQUENCE [LARGE SCALE GENOMIC DNA]</scope>
    <source>
        <strain evidence="7 8">Q31a</strain>
    </source>
</reference>
<dbReference type="RefSeq" id="WP_145080382.1">
    <property type="nucleotide sequence ID" value="NZ_CP036298.1"/>
</dbReference>
<keyword evidence="8" id="KW-1185">Reference proteome</keyword>
<dbReference type="GO" id="GO:0004065">
    <property type="term" value="F:arylsulfatase activity"/>
    <property type="evidence" value="ECO:0007669"/>
    <property type="project" value="TreeGrafter"/>
</dbReference>
<dbReference type="InterPro" id="IPR000917">
    <property type="entry name" value="Sulfatase_N"/>
</dbReference>
<evidence type="ECO:0000256" key="3">
    <source>
        <dbReference type="ARBA" id="ARBA00022801"/>
    </source>
</evidence>
<evidence type="ECO:0000259" key="6">
    <source>
        <dbReference type="Pfam" id="PF00884"/>
    </source>
</evidence>
<keyword evidence="4" id="KW-0106">Calcium</keyword>
<dbReference type="Proteomes" id="UP000318017">
    <property type="component" value="Chromosome"/>
</dbReference>
<evidence type="ECO:0000256" key="5">
    <source>
        <dbReference type="SAM" id="SignalP"/>
    </source>
</evidence>
<organism evidence="7 8">
    <name type="scientific">Aureliella helgolandensis</name>
    <dbReference type="NCBI Taxonomy" id="2527968"/>
    <lineage>
        <taxon>Bacteria</taxon>
        <taxon>Pseudomonadati</taxon>
        <taxon>Planctomycetota</taxon>
        <taxon>Planctomycetia</taxon>
        <taxon>Pirellulales</taxon>
        <taxon>Pirellulaceae</taxon>
        <taxon>Aureliella</taxon>
    </lineage>
</organism>
<feature type="domain" description="Sulfatase N-terminal" evidence="6">
    <location>
        <begin position="27"/>
        <end position="365"/>
    </location>
</feature>
<dbReference type="EMBL" id="CP036298">
    <property type="protein sequence ID" value="QDV25389.1"/>
    <property type="molecule type" value="Genomic_DNA"/>
</dbReference>
<dbReference type="OrthoDB" id="9783154at2"/>
<evidence type="ECO:0000256" key="1">
    <source>
        <dbReference type="ARBA" id="ARBA00008779"/>
    </source>
</evidence>
<proteinExistence type="inferred from homology"/>
<dbReference type="InterPro" id="IPR017850">
    <property type="entry name" value="Alkaline_phosphatase_core_sf"/>
</dbReference>
<keyword evidence="3 7" id="KW-0378">Hydrolase</keyword>
<dbReference type="KEGG" id="ahel:Q31a_37150"/>
<dbReference type="PANTHER" id="PTHR42693:SF53">
    <property type="entry name" value="ENDO-4-O-SULFATASE"/>
    <property type="match status" value="1"/>
</dbReference>
<protein>
    <submittedName>
        <fullName evidence="7">Choline-sulfatase</fullName>
        <ecNumber evidence="7">3.1.6.6</ecNumber>
    </submittedName>
</protein>
<dbReference type="Gene3D" id="3.20.20.80">
    <property type="entry name" value="Glycosidases"/>
    <property type="match status" value="1"/>
</dbReference>
<accession>A0A518G9Z3</accession>
<feature type="signal peptide" evidence="5">
    <location>
        <begin position="1"/>
        <end position="24"/>
    </location>
</feature>
<dbReference type="InterPro" id="IPR024607">
    <property type="entry name" value="Sulfatase_CS"/>
</dbReference>
<dbReference type="Gene3D" id="3.40.720.10">
    <property type="entry name" value="Alkaline Phosphatase, subunit A"/>
    <property type="match status" value="1"/>
</dbReference>
<dbReference type="InterPro" id="IPR050738">
    <property type="entry name" value="Sulfatase"/>
</dbReference>
<dbReference type="PANTHER" id="PTHR42693">
    <property type="entry name" value="ARYLSULFATASE FAMILY MEMBER"/>
    <property type="match status" value="1"/>
</dbReference>
<sequence length="876" mass="96424" precursor="true">MPRRACLSCLLVLLWLVGASQIIAAPPNIVVILVDDMGYGDPTCFNPNSKIPTPHIDSLAREGRRFTDAHAPGPLCHMSRYGLITGEYPFRTDVTRWPTEPLVQQDTFTLATLAKRAGYRTAMVGKWHLGFKESGYEHRLPGGPLDCGFDSFFGMRASTDIPPYFYIRGDRAVELPTDHIDDQFSDGWSKIQGVRTLSGGIAPSLKLPDVLPRFTDEAIEVISGHPQDAQEPLFLYVALPAPHTPWLPSSEFAGKSSASLYGDFAMMIDAQIGRILQALTDAQMADDTLVVFTSDNGPCWHPADVERFDHDAVGGLKGMKADAWEGGHRMPFIIRWPGHVAPSSTSEQLVCFTDLMATFASLLGVELPPQAGPDSFDFSPALLMQADLTSTQPAPMREQFVMRAGSAPSMMTIRSGDWKLITQLGSGGFSPPRIVRPGPDDPAGQLYNLAEDLGETTNLYATHPDIVAQLETELRSIMDAGRSRSVSARVDAATLKGKVMCGYQGWFNCEGDGADLGWTHWSRNNRRTMGPGNVTVDLWPDLTEFTEEERFATEFQLADGAPAEVFSSANRATVLRHFQWMQDYGLDGVFLQRFANGLKSGAMLEHKNKVLAHVREGAAQTGRCYALMYDLSGLRGGGVARVYNDWHGLVQTQGMTKDAGYVHHEGKPLVAIWGIGFNDGRKYTLEECQRLIASLKDDGCAIMLGVPTGWREGVRDATNDPLLQEIVAMADIISPWTVGRYQTPAQATNHGEAFWTPDQQWCLQHEIDFLPVAFPGFSWHNLKGAELDAIPRLGGEFLWSQVVAAKQAGCEMLYVAMFDEVDEGTAIFKCTNNTPVGEDIQFLTYEGLPSDHYLKIVGQAARTLRGEIPLRTSLQQ</sequence>
<dbReference type="EC" id="3.1.6.6" evidence="7"/>
<dbReference type="SUPFAM" id="SSF53649">
    <property type="entry name" value="Alkaline phosphatase-like"/>
    <property type="match status" value="1"/>
</dbReference>
<keyword evidence="2" id="KW-0479">Metal-binding</keyword>
<dbReference type="Gene3D" id="3.30.1120.10">
    <property type="match status" value="1"/>
</dbReference>
<gene>
    <name evidence="7" type="primary">betC_11</name>
    <name evidence="7" type="ORF">Q31a_37150</name>
</gene>
<keyword evidence="5" id="KW-0732">Signal</keyword>
<comment type="similarity">
    <text evidence="1">Belongs to the sulfatase family.</text>
</comment>
<dbReference type="CDD" id="cd16143">
    <property type="entry name" value="ARS_like"/>
    <property type="match status" value="1"/>
</dbReference>
<dbReference type="Pfam" id="PF00884">
    <property type="entry name" value="Sulfatase"/>
    <property type="match status" value="1"/>
</dbReference>
<feature type="chain" id="PRO_5022076494" evidence="5">
    <location>
        <begin position="25"/>
        <end position="876"/>
    </location>
</feature>
<dbReference type="CDD" id="cd11576">
    <property type="entry name" value="GH99_GH71_like_2"/>
    <property type="match status" value="1"/>
</dbReference>